<dbReference type="EMBL" id="JABMCC010000096">
    <property type="protein sequence ID" value="NUU53250.1"/>
    <property type="molecule type" value="Genomic_DNA"/>
</dbReference>
<evidence type="ECO:0000313" key="2">
    <source>
        <dbReference type="EMBL" id="NUU53250.1"/>
    </source>
</evidence>
<proteinExistence type="predicted"/>
<feature type="compositionally biased region" description="Basic and acidic residues" evidence="1">
    <location>
        <begin position="8"/>
        <end position="26"/>
    </location>
</feature>
<feature type="region of interest" description="Disordered" evidence="1">
    <location>
        <begin position="1"/>
        <end position="32"/>
    </location>
</feature>
<name>A0ABX2MF02_9BACL</name>
<dbReference type="Proteomes" id="UP000577724">
    <property type="component" value="Unassembled WGS sequence"/>
</dbReference>
<organism evidence="2 3">
    <name type="scientific">Paenibacillus taichungensis</name>
    <dbReference type="NCBI Taxonomy" id="484184"/>
    <lineage>
        <taxon>Bacteria</taxon>
        <taxon>Bacillati</taxon>
        <taxon>Bacillota</taxon>
        <taxon>Bacilli</taxon>
        <taxon>Bacillales</taxon>
        <taxon>Paenibacillaceae</taxon>
        <taxon>Paenibacillus</taxon>
    </lineage>
</organism>
<gene>
    <name evidence="2" type="ORF">HP548_03985</name>
</gene>
<evidence type="ECO:0000256" key="1">
    <source>
        <dbReference type="SAM" id="MobiDB-lite"/>
    </source>
</evidence>
<protein>
    <submittedName>
        <fullName evidence="2">Uncharacterized protein</fullName>
    </submittedName>
</protein>
<keyword evidence="3" id="KW-1185">Reference proteome</keyword>
<reference evidence="2 3" key="1">
    <citation type="submission" date="2020-05" db="EMBL/GenBank/DDBJ databases">
        <title>Genome Sequencing of Type Strains.</title>
        <authorList>
            <person name="Lemaire J.F."/>
            <person name="Inderbitzin P."/>
            <person name="Gregorio O.A."/>
            <person name="Collins S.B."/>
            <person name="Wespe N."/>
            <person name="Knight-Connoni V."/>
        </authorList>
    </citation>
    <scope>NUCLEOTIDE SEQUENCE [LARGE SCALE GENOMIC DNA]</scope>
    <source>
        <strain evidence="2 3">DSM 19942</strain>
    </source>
</reference>
<accession>A0ABX2MF02</accession>
<evidence type="ECO:0000313" key="3">
    <source>
        <dbReference type="Proteomes" id="UP000577724"/>
    </source>
</evidence>
<sequence>MATSELVEAMRLDTKNPNEERNKSDLGRFGFA</sequence>
<comment type="caution">
    <text evidence="2">The sequence shown here is derived from an EMBL/GenBank/DDBJ whole genome shotgun (WGS) entry which is preliminary data.</text>
</comment>